<evidence type="ECO:0000313" key="14">
    <source>
        <dbReference type="Proteomes" id="UP000559027"/>
    </source>
</evidence>
<feature type="active site" evidence="10">
    <location>
        <position position="443"/>
    </location>
</feature>
<dbReference type="EMBL" id="JAACJO010000013">
    <property type="protein sequence ID" value="KAF5351227.1"/>
    <property type="molecule type" value="Genomic_DNA"/>
</dbReference>
<dbReference type="GO" id="GO:0004222">
    <property type="term" value="F:metalloendopeptidase activity"/>
    <property type="evidence" value="ECO:0007669"/>
    <property type="project" value="InterPro"/>
</dbReference>
<dbReference type="Pfam" id="PF02128">
    <property type="entry name" value="Peptidase_M36"/>
    <property type="match status" value="1"/>
</dbReference>
<evidence type="ECO:0000256" key="4">
    <source>
        <dbReference type="ARBA" id="ARBA00022670"/>
    </source>
</evidence>
<evidence type="ECO:0000256" key="1">
    <source>
        <dbReference type="ARBA" id="ARBA00004613"/>
    </source>
</evidence>
<proteinExistence type="inferred from homology"/>
<organism evidence="13 14">
    <name type="scientific">Leucocoprinus leucothites</name>
    <dbReference type="NCBI Taxonomy" id="201217"/>
    <lineage>
        <taxon>Eukaryota</taxon>
        <taxon>Fungi</taxon>
        <taxon>Dikarya</taxon>
        <taxon>Basidiomycota</taxon>
        <taxon>Agaricomycotina</taxon>
        <taxon>Agaricomycetes</taxon>
        <taxon>Agaricomycetidae</taxon>
        <taxon>Agaricales</taxon>
        <taxon>Agaricineae</taxon>
        <taxon>Agaricaceae</taxon>
        <taxon>Leucocoprinus</taxon>
    </lineage>
</organism>
<feature type="binding site" evidence="11">
    <location>
        <position position="226"/>
    </location>
    <ligand>
        <name>Zn(2+)</name>
        <dbReference type="ChEBI" id="CHEBI:29105"/>
        <note>catalytic</note>
    </ligand>
</feature>
<sequence length="637" mass="69677">MTSTSFRWLIVILEIASLNLLLDVRRVQAHPWPMHAKHATHRTRLYARGLKLEVYHPRSKFETYDNQFNNNTSATPQMAQIPSPPKTCSNNVHFDKGWSGKHGQYAYLRQFIGGIPVANAVANIVFGNSSQVIAFGSSFVQTEGVKAAPASPSKKWTEVLSNTEKALGGTYTSGDAPNLEYFVNSDGSLALTYVMQIKNETENLWVEAFVCAHSGELLSVTDFTAHATFNVVPIQKQNFFDGRESLENPEDLESSPNGWIAAPGSDSSFGLTRSAQHFSSQVHPSQPRLFSRISGNNAVMFVDSQLNVNSLDISSSREQSVASGVFNNAYDPDDPQSPEGLDATIDNAFYVMNTMHDIAYRYGFTENAGNFQIDNFGRGGAGQVQGNGDGDPLQISVRDTSDVNNAVFQTPPDGTPPVTRFFFFNLGGDVRDSAFANDVLIHEFTHGVTGRMTGGGSARCLQSLEAGGMGEGWSDMMAAWVGQTSETVGDFRIGTYFSREGIRSNPYSTDENVNPLKFSDAGKLNEVHAIGEVWANTLYNVFADLVAERGFSNAPFTAVEGQEGNVVFMHNMIDGLLFQPCNPTILQSRDAILAADRARYDGAHQCIMWRAFARKGMGVDADDQFKDGFDVPPECAV</sequence>
<dbReference type="Proteomes" id="UP000559027">
    <property type="component" value="Unassembled WGS sequence"/>
</dbReference>
<comment type="caution">
    <text evidence="13">The sequence shown here is derived from an EMBL/GenBank/DDBJ whole genome shotgun (WGS) entry which is preliminary data.</text>
</comment>
<feature type="binding site" evidence="11">
    <location>
        <position position="471"/>
    </location>
    <ligand>
        <name>Zn(2+)</name>
        <dbReference type="ChEBI" id="CHEBI:29105"/>
        <note>catalytic</note>
    </ligand>
</feature>
<dbReference type="GO" id="GO:0005615">
    <property type="term" value="C:extracellular space"/>
    <property type="evidence" value="ECO:0007669"/>
    <property type="project" value="InterPro"/>
</dbReference>
<comment type="similarity">
    <text evidence="2 12">Belongs to the peptidase M36 family.</text>
</comment>
<reference evidence="13 14" key="1">
    <citation type="journal article" date="2020" name="ISME J.">
        <title>Uncovering the hidden diversity of litter-decomposition mechanisms in mushroom-forming fungi.</title>
        <authorList>
            <person name="Floudas D."/>
            <person name="Bentzer J."/>
            <person name="Ahren D."/>
            <person name="Johansson T."/>
            <person name="Persson P."/>
            <person name="Tunlid A."/>
        </authorList>
    </citation>
    <scope>NUCLEOTIDE SEQUENCE [LARGE SCALE GENOMIC DNA]</scope>
    <source>
        <strain evidence="13 14">CBS 146.42</strain>
    </source>
</reference>
<dbReference type="GO" id="GO:0008270">
    <property type="term" value="F:zinc ion binding"/>
    <property type="evidence" value="ECO:0007669"/>
    <property type="project" value="InterPro"/>
</dbReference>
<keyword evidence="14" id="KW-1185">Reference proteome</keyword>
<dbReference type="EC" id="3.4.24.-" evidence="12"/>
<dbReference type="Gene3D" id="1.10.390.10">
    <property type="entry name" value="Neutral Protease Domain 2"/>
    <property type="match status" value="1"/>
</dbReference>
<comment type="subcellular location">
    <subcellularLocation>
        <location evidence="1 12">Secreted</location>
    </subcellularLocation>
</comment>
<dbReference type="PANTHER" id="PTHR33478:SF1">
    <property type="entry name" value="EXTRACELLULAR METALLOPROTEINASE MEP"/>
    <property type="match status" value="1"/>
</dbReference>
<feature type="chain" id="PRO_5034468887" description="Extracellular metalloproteinase" evidence="12">
    <location>
        <begin position="30"/>
        <end position="637"/>
    </location>
</feature>
<dbReference type="InterPro" id="IPR027268">
    <property type="entry name" value="Peptidase_M4/M1_CTD_sf"/>
</dbReference>
<evidence type="ECO:0000256" key="8">
    <source>
        <dbReference type="ARBA" id="ARBA00023049"/>
    </source>
</evidence>
<evidence type="ECO:0000256" key="5">
    <source>
        <dbReference type="ARBA" id="ARBA00022723"/>
    </source>
</evidence>
<name>A0A8H5D052_9AGAR</name>
<dbReference type="AlphaFoldDB" id="A0A8H5D052"/>
<evidence type="ECO:0000256" key="7">
    <source>
        <dbReference type="ARBA" id="ARBA00022833"/>
    </source>
</evidence>
<keyword evidence="4 12" id="KW-0645">Protease</keyword>
<evidence type="ECO:0000256" key="12">
    <source>
        <dbReference type="RuleBase" id="RU364017"/>
    </source>
</evidence>
<keyword evidence="3 12" id="KW-0964">Secreted</keyword>
<protein>
    <recommendedName>
        <fullName evidence="12">Extracellular metalloproteinase</fullName>
        <ecNumber evidence="12">3.4.24.-</ecNumber>
    </recommendedName>
    <alternativeName>
        <fullName evidence="12">Fungalysin</fullName>
    </alternativeName>
</protein>
<evidence type="ECO:0000256" key="6">
    <source>
        <dbReference type="ARBA" id="ARBA00022801"/>
    </source>
</evidence>
<dbReference type="CDD" id="cd09596">
    <property type="entry name" value="M36"/>
    <property type="match status" value="1"/>
</dbReference>
<comment type="cofactor">
    <cofactor evidence="11">
        <name>Zn(2+)</name>
        <dbReference type="ChEBI" id="CHEBI:29105"/>
    </cofactor>
    <text evidence="11">Binds 1 zinc ion per subunit.</text>
</comment>
<dbReference type="InterPro" id="IPR001842">
    <property type="entry name" value="Peptidase_M36"/>
</dbReference>
<keyword evidence="5 11" id="KW-0479">Metal-binding</keyword>
<dbReference type="SUPFAM" id="SSF55486">
    <property type="entry name" value="Metalloproteases ('zincins'), catalytic domain"/>
    <property type="match status" value="1"/>
</dbReference>
<dbReference type="Gene3D" id="3.10.170.10">
    <property type="match status" value="1"/>
</dbReference>
<keyword evidence="12" id="KW-0732">Signal</keyword>
<keyword evidence="6 12" id="KW-0378">Hydrolase</keyword>
<feature type="signal peptide" evidence="12">
    <location>
        <begin position="1"/>
        <end position="29"/>
    </location>
</feature>
<accession>A0A8H5D052</accession>
<keyword evidence="8 12" id="KW-0482">Metalloprotease</keyword>
<evidence type="ECO:0000256" key="2">
    <source>
        <dbReference type="ARBA" id="ARBA00006006"/>
    </source>
</evidence>
<evidence type="ECO:0000313" key="13">
    <source>
        <dbReference type="EMBL" id="KAF5351227.1"/>
    </source>
</evidence>
<dbReference type="GO" id="GO:0006508">
    <property type="term" value="P:proteolysis"/>
    <property type="evidence" value="ECO:0007669"/>
    <property type="project" value="UniProtKB-KW"/>
</dbReference>
<evidence type="ECO:0000256" key="11">
    <source>
        <dbReference type="PIRSR" id="PIRSR601842-2"/>
    </source>
</evidence>
<feature type="binding site" evidence="11">
    <location>
        <position position="442"/>
    </location>
    <ligand>
        <name>Zn(2+)</name>
        <dbReference type="ChEBI" id="CHEBI:29105"/>
        <note>catalytic</note>
    </ligand>
</feature>
<evidence type="ECO:0000256" key="10">
    <source>
        <dbReference type="PIRSR" id="PIRSR601842-1"/>
    </source>
</evidence>
<dbReference type="OrthoDB" id="3227768at2759"/>
<evidence type="ECO:0000256" key="3">
    <source>
        <dbReference type="ARBA" id="ARBA00022525"/>
    </source>
</evidence>
<dbReference type="PANTHER" id="PTHR33478">
    <property type="entry name" value="EXTRACELLULAR METALLOPROTEINASE MEP"/>
    <property type="match status" value="1"/>
</dbReference>
<keyword evidence="9 12" id="KW-0865">Zymogen</keyword>
<feature type="binding site" evidence="11">
    <location>
        <position position="446"/>
    </location>
    <ligand>
        <name>Zn(2+)</name>
        <dbReference type="ChEBI" id="CHEBI:29105"/>
        <note>catalytic</note>
    </ligand>
</feature>
<keyword evidence="7 11" id="KW-0862">Zinc</keyword>
<gene>
    <name evidence="13" type="ORF">D9756_008169</name>
</gene>
<evidence type="ECO:0000256" key="9">
    <source>
        <dbReference type="ARBA" id="ARBA00023145"/>
    </source>
</evidence>
<dbReference type="InterPro" id="IPR050371">
    <property type="entry name" value="Fungal_virulence_M36"/>
</dbReference>